<evidence type="ECO:0000313" key="1">
    <source>
        <dbReference type="EMBL" id="GAJ20825.1"/>
    </source>
</evidence>
<sequence length="30" mass="3542">KGRDVHDKRKESARFFTKGMQMVFQDPKSS</sequence>
<reference evidence="1" key="1">
    <citation type="journal article" date="2014" name="Front. Microbiol.">
        <title>High frequency of phylogenetically diverse reductive dehalogenase-homologous genes in deep subseafloor sedimentary metagenomes.</title>
        <authorList>
            <person name="Kawai M."/>
            <person name="Futagami T."/>
            <person name="Toyoda A."/>
            <person name="Takaki Y."/>
            <person name="Nishi S."/>
            <person name="Hori S."/>
            <person name="Arai W."/>
            <person name="Tsubouchi T."/>
            <person name="Morono Y."/>
            <person name="Uchiyama I."/>
            <person name="Ito T."/>
            <person name="Fujiyama A."/>
            <person name="Inagaki F."/>
            <person name="Takami H."/>
        </authorList>
    </citation>
    <scope>NUCLEOTIDE SEQUENCE</scope>
    <source>
        <strain evidence="1">Expedition CK06-06</strain>
    </source>
</reference>
<organism evidence="1">
    <name type="scientific">marine sediment metagenome</name>
    <dbReference type="NCBI Taxonomy" id="412755"/>
    <lineage>
        <taxon>unclassified sequences</taxon>
        <taxon>metagenomes</taxon>
        <taxon>ecological metagenomes</taxon>
    </lineage>
</organism>
<feature type="non-terminal residue" evidence="1">
    <location>
        <position position="30"/>
    </location>
</feature>
<name>X1W0U7_9ZZZZ</name>
<dbReference type="EMBL" id="BARW01043578">
    <property type="protein sequence ID" value="GAJ20825.1"/>
    <property type="molecule type" value="Genomic_DNA"/>
</dbReference>
<accession>X1W0U7</accession>
<feature type="non-terminal residue" evidence="1">
    <location>
        <position position="1"/>
    </location>
</feature>
<protein>
    <submittedName>
        <fullName evidence="1">Uncharacterized protein</fullName>
    </submittedName>
</protein>
<dbReference type="AlphaFoldDB" id="X1W0U7"/>
<gene>
    <name evidence="1" type="ORF">S12H4_63703</name>
</gene>
<comment type="caution">
    <text evidence="1">The sequence shown here is derived from an EMBL/GenBank/DDBJ whole genome shotgun (WGS) entry which is preliminary data.</text>
</comment>
<proteinExistence type="predicted"/>